<evidence type="ECO:0000256" key="4">
    <source>
        <dbReference type="ARBA" id="ARBA00022679"/>
    </source>
</evidence>
<keyword evidence="5 6" id="KW-0949">S-adenosyl-L-methionine</keyword>
<reference evidence="7 8" key="1">
    <citation type="submission" date="2016-02" db="EMBL/GenBank/DDBJ databases">
        <authorList>
            <person name="Teng J.L."/>
            <person name="Tang Y."/>
            <person name="Huang Y."/>
            <person name="Guo F."/>
            <person name="Wei W."/>
            <person name="Chen J.H."/>
            <person name="Wong S.Y."/>
            <person name="Lau S.K."/>
            <person name="Woo P.C."/>
        </authorList>
    </citation>
    <scope>NUCLEOTIDE SEQUENCE [LARGE SCALE GENOMIC DNA]</scope>
    <source>
        <strain evidence="7 8">JCM 13375</strain>
    </source>
</reference>
<dbReference type="PANTHER" id="PTHR43619">
    <property type="entry name" value="S-ADENOSYL-L-METHIONINE-DEPENDENT METHYLTRANSFERASE YKTD-RELATED"/>
    <property type="match status" value="1"/>
</dbReference>
<evidence type="ECO:0000313" key="7">
    <source>
        <dbReference type="EMBL" id="KXO97958.1"/>
    </source>
</evidence>
<dbReference type="SUPFAM" id="SSF53335">
    <property type="entry name" value="S-adenosyl-L-methionine-dependent methyltransferases"/>
    <property type="match status" value="1"/>
</dbReference>
<protein>
    <recommendedName>
        <fullName evidence="6">S-adenosyl-L-methionine-dependent methyltransferase</fullName>
        <ecNumber evidence="6">2.1.1.-</ecNumber>
    </recommendedName>
</protein>
<organism evidence="7 8">
    <name type="scientific">Tsukamurella pseudospumae</name>
    <dbReference type="NCBI Taxonomy" id="239498"/>
    <lineage>
        <taxon>Bacteria</taxon>
        <taxon>Bacillati</taxon>
        <taxon>Actinomycetota</taxon>
        <taxon>Actinomycetes</taxon>
        <taxon>Mycobacteriales</taxon>
        <taxon>Tsukamurellaceae</taxon>
        <taxon>Tsukamurella</taxon>
    </lineage>
</organism>
<dbReference type="InterPro" id="IPR029063">
    <property type="entry name" value="SAM-dependent_MTases_sf"/>
</dbReference>
<evidence type="ECO:0000256" key="3">
    <source>
        <dbReference type="ARBA" id="ARBA00022603"/>
    </source>
</evidence>
<dbReference type="InterPro" id="IPR007213">
    <property type="entry name" value="Ppm1/Ppm2/Tcmp"/>
</dbReference>
<dbReference type="EMBL" id="LSRE01000014">
    <property type="protein sequence ID" value="KXO97958.1"/>
    <property type="molecule type" value="Genomic_DNA"/>
</dbReference>
<keyword evidence="4" id="KW-0808">Transferase</keyword>
<evidence type="ECO:0000256" key="5">
    <source>
        <dbReference type="ARBA" id="ARBA00022691"/>
    </source>
</evidence>
<dbReference type="InterPro" id="IPR011610">
    <property type="entry name" value="SAM_mthyl_Trfase_ML2640-like"/>
</dbReference>
<name>A0A137ZIE2_9ACTN</name>
<evidence type="ECO:0000256" key="2">
    <source>
        <dbReference type="ARBA" id="ARBA00008138"/>
    </source>
</evidence>
<comment type="function">
    <text evidence="1 6">Exhibits S-adenosyl-L-methionine-dependent methyltransferase activity.</text>
</comment>
<evidence type="ECO:0000313" key="8">
    <source>
        <dbReference type="Proteomes" id="UP000070409"/>
    </source>
</evidence>
<evidence type="ECO:0000256" key="6">
    <source>
        <dbReference type="RuleBase" id="RU362030"/>
    </source>
</evidence>
<keyword evidence="8" id="KW-1185">Reference proteome</keyword>
<gene>
    <name evidence="7" type="ORF">AXK61_20535</name>
</gene>
<keyword evidence="3 6" id="KW-0489">Methyltransferase</keyword>
<accession>A0A137ZIE2</accession>
<comment type="caution">
    <text evidence="7">The sequence shown here is derived from an EMBL/GenBank/DDBJ whole genome shotgun (WGS) entry which is preliminary data.</text>
</comment>
<dbReference type="PANTHER" id="PTHR43619:SF2">
    <property type="entry name" value="S-ADENOSYL-L-METHIONINE-DEPENDENT METHYLTRANSFERASES SUPERFAMILY PROTEIN"/>
    <property type="match status" value="1"/>
</dbReference>
<dbReference type="RefSeq" id="WP_068745553.1">
    <property type="nucleotide sequence ID" value="NZ_LSRE01000014.1"/>
</dbReference>
<proteinExistence type="inferred from homology"/>
<sequence>MHDDVRTVDDTARWVAHHRALESARPDALFRDPFAARLAGASGVAIAASASASPASAGGDAWYLTARTVLIDRAVSAAVAEGYGTVVNLGAGLDARPYRLDLPADVEWIEVDLPAILDHKAAILADEPPRCRLRRVPLDLTDVDALSALLASVNPRRSEHTRPDQASYGRRSVDSQRRTAVLSEGLIMYLSPDEADALADTLLAARIDRWCLDLSAAGVGKLMAQRNQGILRRAPWRFLPADGVAHFERRGWVADTVEPLFPAAVAMGRFDGAEAHRLAAAPQPDPRNPGGAPWSGVVTYRART</sequence>
<dbReference type="Gene3D" id="3.40.50.150">
    <property type="entry name" value="Vaccinia Virus protein VP39"/>
    <property type="match status" value="1"/>
</dbReference>
<dbReference type="NCBIfam" id="TIGR00027">
    <property type="entry name" value="mthyl_TIGR00027"/>
    <property type="match status" value="1"/>
</dbReference>
<dbReference type="Proteomes" id="UP000070409">
    <property type="component" value="Unassembled WGS sequence"/>
</dbReference>
<evidence type="ECO:0000256" key="1">
    <source>
        <dbReference type="ARBA" id="ARBA00003907"/>
    </source>
</evidence>
<comment type="similarity">
    <text evidence="2 6">Belongs to the UPF0677 family.</text>
</comment>
<dbReference type="EC" id="2.1.1.-" evidence="6"/>
<dbReference type="Pfam" id="PF04072">
    <property type="entry name" value="LCM"/>
    <property type="match status" value="1"/>
</dbReference>